<proteinExistence type="predicted"/>
<name>A0ABT9WNQ1_9BACI</name>
<keyword evidence="4" id="KW-1185">Reference proteome</keyword>
<dbReference type="EMBL" id="JAUSTT010000003">
    <property type="protein sequence ID" value="MDQ0174913.1"/>
    <property type="molecule type" value="Genomic_DNA"/>
</dbReference>
<comment type="caution">
    <text evidence="3">The sequence shown here is derived from an EMBL/GenBank/DDBJ whole genome shotgun (WGS) entry which is preliminary data.</text>
</comment>
<sequence length="168" mass="19554">MKIQEPHQKISRDAVKVWRISSVIGHFITLSILGGLVFLQNRYDWVEWVGHILFILVILVLLHAVYGIFIYPIYQQRTWRYAIDEHYIQLKHGVLEKSHIIVPMTKVQYVNTNQGPILRRYKLATVTIGTMASSHEIPAIPEKEAMELRNHIAFLAKITEKELPNDTE</sequence>
<dbReference type="RefSeq" id="WP_307226781.1">
    <property type="nucleotide sequence ID" value="NZ_JAUSTT010000003.1"/>
</dbReference>
<feature type="transmembrane region" description="Helical" evidence="1">
    <location>
        <begin position="51"/>
        <end position="74"/>
    </location>
</feature>
<dbReference type="PANTHER" id="PTHR34473:SF2">
    <property type="entry name" value="UPF0699 TRANSMEMBRANE PROTEIN YDBT"/>
    <property type="match status" value="1"/>
</dbReference>
<evidence type="ECO:0000313" key="3">
    <source>
        <dbReference type="EMBL" id="MDQ0174913.1"/>
    </source>
</evidence>
<dbReference type="Proteomes" id="UP001223586">
    <property type="component" value="Unassembled WGS sequence"/>
</dbReference>
<keyword evidence="1" id="KW-0812">Transmembrane</keyword>
<dbReference type="InterPro" id="IPR005182">
    <property type="entry name" value="YdbS-like_PH"/>
</dbReference>
<protein>
    <submittedName>
        <fullName evidence="3">Membrane protein YdbS with pleckstrin-like domain</fullName>
    </submittedName>
</protein>
<organism evidence="3 4">
    <name type="scientific">Bacillus chungangensis</name>
    <dbReference type="NCBI Taxonomy" id="587633"/>
    <lineage>
        <taxon>Bacteria</taxon>
        <taxon>Bacillati</taxon>
        <taxon>Bacillota</taxon>
        <taxon>Bacilli</taxon>
        <taxon>Bacillales</taxon>
        <taxon>Bacillaceae</taxon>
        <taxon>Bacillus</taxon>
    </lineage>
</organism>
<gene>
    <name evidence="3" type="ORF">J2S08_000747</name>
</gene>
<reference evidence="3 4" key="1">
    <citation type="submission" date="2023-07" db="EMBL/GenBank/DDBJ databases">
        <title>Genomic Encyclopedia of Type Strains, Phase IV (KMG-IV): sequencing the most valuable type-strain genomes for metagenomic binning, comparative biology and taxonomic classification.</title>
        <authorList>
            <person name="Goeker M."/>
        </authorList>
    </citation>
    <scope>NUCLEOTIDE SEQUENCE [LARGE SCALE GENOMIC DNA]</scope>
    <source>
        <strain evidence="3 4">DSM 23837</strain>
    </source>
</reference>
<evidence type="ECO:0000313" key="4">
    <source>
        <dbReference type="Proteomes" id="UP001223586"/>
    </source>
</evidence>
<keyword evidence="1" id="KW-1133">Transmembrane helix</keyword>
<accession>A0ABT9WNQ1</accession>
<dbReference type="Pfam" id="PF03703">
    <property type="entry name" value="bPH_2"/>
    <property type="match status" value="1"/>
</dbReference>
<evidence type="ECO:0000256" key="1">
    <source>
        <dbReference type="SAM" id="Phobius"/>
    </source>
</evidence>
<keyword evidence="1" id="KW-0472">Membrane</keyword>
<dbReference type="PANTHER" id="PTHR34473">
    <property type="entry name" value="UPF0699 TRANSMEMBRANE PROTEIN YDBS"/>
    <property type="match status" value="1"/>
</dbReference>
<feature type="domain" description="YdbS-like PH" evidence="2">
    <location>
        <begin position="77"/>
        <end position="152"/>
    </location>
</feature>
<evidence type="ECO:0000259" key="2">
    <source>
        <dbReference type="Pfam" id="PF03703"/>
    </source>
</evidence>
<feature type="transmembrane region" description="Helical" evidence="1">
    <location>
        <begin position="20"/>
        <end position="39"/>
    </location>
</feature>